<comment type="caution">
    <text evidence="1">The sequence shown here is derived from an EMBL/GenBank/DDBJ whole genome shotgun (WGS) entry which is preliminary data.</text>
</comment>
<organism evidence="1">
    <name type="scientific">Salmonella muenchen</name>
    <dbReference type="NCBI Taxonomy" id="596"/>
    <lineage>
        <taxon>Bacteria</taxon>
        <taxon>Pseudomonadati</taxon>
        <taxon>Pseudomonadota</taxon>
        <taxon>Gammaproteobacteria</taxon>
        <taxon>Enterobacterales</taxon>
        <taxon>Enterobacteriaceae</taxon>
        <taxon>Salmonella</taxon>
    </lineage>
</organism>
<dbReference type="EMBL" id="AAGQSD010000157">
    <property type="protein sequence ID" value="EBQ9644049.1"/>
    <property type="molecule type" value="Genomic_DNA"/>
</dbReference>
<protein>
    <submittedName>
        <fullName evidence="1">Pathogenicity island 1 effector protein SopD</fullName>
    </submittedName>
</protein>
<name>A0A5U6KT18_SALMU</name>
<proteinExistence type="predicted"/>
<gene>
    <name evidence="1" type="ORF">DML98_21735</name>
</gene>
<evidence type="ECO:0000313" key="1">
    <source>
        <dbReference type="EMBL" id="EBQ9644049.1"/>
    </source>
</evidence>
<feature type="non-terminal residue" evidence="1">
    <location>
        <position position="21"/>
    </location>
</feature>
<accession>A0A5U6KT18</accession>
<reference evidence="1" key="1">
    <citation type="submission" date="2018-06" db="EMBL/GenBank/DDBJ databases">
        <authorList>
            <person name="Ashton P.M."/>
            <person name="Dallman T."/>
            <person name="Nair S."/>
            <person name="De Pinna E."/>
            <person name="Peters T."/>
            <person name="Grant K."/>
        </authorList>
    </citation>
    <scope>NUCLEOTIDE SEQUENCE</scope>
    <source>
        <strain evidence="1">224144</strain>
    </source>
</reference>
<dbReference type="AlphaFoldDB" id="A0A5U6KT18"/>
<sequence length="21" mass="2456">MCCINNVVQTFSCSKLYLFNK</sequence>